<feature type="domain" description="Barstar (barnase inhibitor)" evidence="2">
    <location>
        <begin position="25"/>
        <end position="92"/>
    </location>
</feature>
<dbReference type="SUPFAM" id="SSF52038">
    <property type="entry name" value="Barstar-related"/>
    <property type="match status" value="1"/>
</dbReference>
<accession>A0A316FF57</accession>
<evidence type="ECO:0000259" key="2">
    <source>
        <dbReference type="Pfam" id="PF01337"/>
    </source>
</evidence>
<dbReference type="InterPro" id="IPR000468">
    <property type="entry name" value="Barstar"/>
</dbReference>
<protein>
    <submittedName>
        <fullName evidence="3">Barstar (Barnase inhibitor)</fullName>
    </submittedName>
</protein>
<dbReference type="Proteomes" id="UP000245697">
    <property type="component" value="Unassembled WGS sequence"/>
</dbReference>
<evidence type="ECO:0000256" key="1">
    <source>
        <dbReference type="ARBA" id="ARBA00006845"/>
    </source>
</evidence>
<dbReference type="EMBL" id="QGGR01000007">
    <property type="protein sequence ID" value="PWK47541.1"/>
    <property type="molecule type" value="Genomic_DNA"/>
</dbReference>
<dbReference type="Gene3D" id="3.30.370.10">
    <property type="entry name" value="Barstar-like"/>
    <property type="match status" value="1"/>
</dbReference>
<name>A0A316FF57_9ACTN</name>
<comment type="caution">
    <text evidence="3">The sequence shown here is derived from an EMBL/GenBank/DDBJ whole genome shotgun (WGS) entry which is preliminary data.</text>
</comment>
<reference evidence="3 4" key="1">
    <citation type="submission" date="2018-05" db="EMBL/GenBank/DDBJ databases">
        <title>Genomic Encyclopedia of Archaeal and Bacterial Type Strains, Phase II (KMG-II): from individual species to whole genera.</title>
        <authorList>
            <person name="Goeker M."/>
        </authorList>
    </citation>
    <scope>NUCLEOTIDE SEQUENCE [LARGE SCALE GENOMIC DNA]</scope>
    <source>
        <strain evidence="3 4">DSM 45184</strain>
    </source>
</reference>
<dbReference type="AlphaFoldDB" id="A0A316FF57"/>
<gene>
    <name evidence="3" type="ORF">BC793_107151</name>
</gene>
<comment type="similarity">
    <text evidence="1">Belongs to the barstar family.</text>
</comment>
<organism evidence="3 4">
    <name type="scientific">Actinoplanes xinjiangensis</name>
    <dbReference type="NCBI Taxonomy" id="512350"/>
    <lineage>
        <taxon>Bacteria</taxon>
        <taxon>Bacillati</taxon>
        <taxon>Actinomycetota</taxon>
        <taxon>Actinomycetes</taxon>
        <taxon>Micromonosporales</taxon>
        <taxon>Micromonosporaceae</taxon>
        <taxon>Actinoplanes</taxon>
    </lineage>
</organism>
<keyword evidence="4" id="KW-1185">Reference proteome</keyword>
<evidence type="ECO:0000313" key="3">
    <source>
        <dbReference type="EMBL" id="PWK47541.1"/>
    </source>
</evidence>
<evidence type="ECO:0000313" key="4">
    <source>
        <dbReference type="Proteomes" id="UP000245697"/>
    </source>
</evidence>
<sequence>MIFTRADDPWVDGEAQRLRDAGGAVVRLDGRELLEPGSLMAAFAREVDLPAYFSHNWDSLAASLHERHSHTAATSDLAILIEHADPLLGADHLGLFVAVLCQGAWQANLRIDGDGSLDVDYNERNALHVVFLLDETDPAEFAGPAATDEDVWVELVDGRLTASNTGEEWPAAPRER</sequence>
<dbReference type="InterPro" id="IPR035905">
    <property type="entry name" value="Barstar-like_sf"/>
</dbReference>
<dbReference type="Pfam" id="PF01337">
    <property type="entry name" value="Barstar"/>
    <property type="match status" value="1"/>
</dbReference>
<proteinExistence type="inferred from homology"/>